<dbReference type="EMBL" id="CP010777">
    <property type="protein sequence ID" value="AKQ45188.1"/>
    <property type="molecule type" value="Genomic_DNA"/>
</dbReference>
<dbReference type="OrthoDB" id="1443407at2"/>
<dbReference type="Proteomes" id="UP000036458">
    <property type="component" value="Chromosome"/>
</dbReference>
<feature type="region of interest" description="Disordered" evidence="4">
    <location>
        <begin position="48"/>
        <end position="70"/>
    </location>
</feature>
<dbReference type="KEGG" id="ruf:TH63_05355"/>
<dbReference type="PATRIC" id="fig|1379910.4.peg.1167"/>
<evidence type="ECO:0000313" key="7">
    <source>
        <dbReference type="Proteomes" id="UP000036458"/>
    </source>
</evidence>
<evidence type="ECO:0000256" key="2">
    <source>
        <dbReference type="ARBA" id="ARBA00014031"/>
    </source>
</evidence>
<organism evidence="6 7">
    <name type="scientific">Rufibacter radiotolerans</name>
    <dbReference type="NCBI Taxonomy" id="1379910"/>
    <lineage>
        <taxon>Bacteria</taxon>
        <taxon>Pseudomonadati</taxon>
        <taxon>Bacteroidota</taxon>
        <taxon>Cytophagia</taxon>
        <taxon>Cytophagales</taxon>
        <taxon>Hymenobacteraceae</taxon>
        <taxon>Rufibacter</taxon>
    </lineage>
</organism>
<comment type="function">
    <text evidence="1">May be involved in the biogenesis of curli organelles.</text>
</comment>
<dbReference type="STRING" id="1379910.TH63_05355"/>
<proteinExistence type="predicted"/>
<protein>
    <recommendedName>
        <fullName evidence="2">Curli production assembly/transport component CsgF</fullName>
    </recommendedName>
</protein>
<reference evidence="6 7" key="1">
    <citation type="submission" date="2015-01" db="EMBL/GenBank/DDBJ databases">
        <title>Rufibacter sp./DG31D/ whole genome sequencing.</title>
        <authorList>
            <person name="Kim M.K."/>
            <person name="Srinivasan S."/>
            <person name="Lee J.-J."/>
        </authorList>
    </citation>
    <scope>NUCLEOTIDE SEQUENCE [LARGE SCALE GENOMIC DNA]</scope>
    <source>
        <strain evidence="6 7">DG31D</strain>
    </source>
</reference>
<name>A0A0H4VIH2_9BACT</name>
<evidence type="ECO:0000256" key="5">
    <source>
        <dbReference type="SAM" id="SignalP"/>
    </source>
</evidence>
<evidence type="ECO:0000256" key="4">
    <source>
        <dbReference type="SAM" id="MobiDB-lite"/>
    </source>
</evidence>
<dbReference type="Pfam" id="PF10614">
    <property type="entry name" value="CsgF"/>
    <property type="match status" value="1"/>
</dbReference>
<feature type="signal peptide" evidence="5">
    <location>
        <begin position="1"/>
        <end position="23"/>
    </location>
</feature>
<sequence>MKKLYSFAVLLVLFVLSHSQVMAQDFVYEPKNPAFGGNPFNYQWLQSSAQSQDKLKDPNATTGTGANQDPLKQFQESLNRQILSQLSRQLVSSQFGDDGLAPGKYVIGTYQIDVTEGTNGISVVIVDQSTGNQTTVTIPYF</sequence>
<accession>A0A0H4VIH2</accession>
<dbReference type="RefSeq" id="WP_048920041.1">
    <property type="nucleotide sequence ID" value="NZ_CP010777.1"/>
</dbReference>
<evidence type="ECO:0000256" key="3">
    <source>
        <dbReference type="ARBA" id="ARBA00022729"/>
    </source>
</evidence>
<keyword evidence="7" id="KW-1185">Reference proteome</keyword>
<evidence type="ECO:0000313" key="6">
    <source>
        <dbReference type="EMBL" id="AKQ45188.1"/>
    </source>
</evidence>
<gene>
    <name evidence="6" type="ORF">TH63_05355</name>
</gene>
<evidence type="ECO:0000256" key="1">
    <source>
        <dbReference type="ARBA" id="ARBA00003989"/>
    </source>
</evidence>
<feature type="chain" id="PRO_5005211761" description="Curli production assembly/transport component CsgF" evidence="5">
    <location>
        <begin position="24"/>
        <end position="141"/>
    </location>
</feature>
<dbReference type="AlphaFoldDB" id="A0A0H4VIH2"/>
<keyword evidence="3 5" id="KW-0732">Signal</keyword>
<dbReference type="InterPro" id="IPR018893">
    <property type="entry name" value="T8SS_CsgF"/>
</dbReference>